<reference key="1">
    <citation type="submission" date="2010-09" db="EMBL/GenBank/DDBJ databases">
        <authorList>
            <person name="Roh H."/>
            <person name="Ko H.-J."/>
            <person name="Kim D."/>
            <person name="Choi D.G."/>
            <person name="Park S."/>
            <person name="Kim S."/>
            <person name="Kim K.H."/>
            <person name="Chang I.S."/>
            <person name="Choi I.-G."/>
        </authorList>
    </citation>
    <scope>NUCLEOTIDE SEQUENCE</scope>
    <source>
        <strain>KIST612</strain>
    </source>
</reference>
<sequence>MDLKAIFFVDVYRFVFKTKDRHCLLHPFVSKKNLKENP</sequence>
<keyword evidence="2" id="KW-1185">Reference proteome</keyword>
<name>E3GNI1_9FIRM</name>
<organism evidence="1 2">
    <name type="scientific">Eubacterium callanderi</name>
    <dbReference type="NCBI Taxonomy" id="53442"/>
    <lineage>
        <taxon>Bacteria</taxon>
        <taxon>Bacillati</taxon>
        <taxon>Bacillota</taxon>
        <taxon>Clostridia</taxon>
        <taxon>Eubacteriales</taxon>
        <taxon>Eubacteriaceae</taxon>
        <taxon>Eubacterium</taxon>
    </lineage>
</organism>
<evidence type="ECO:0000313" key="1">
    <source>
        <dbReference type="EMBL" id="ADO37166.1"/>
    </source>
</evidence>
<evidence type="ECO:0000313" key="2">
    <source>
        <dbReference type="Proteomes" id="UP000006873"/>
    </source>
</evidence>
<dbReference type="KEGG" id="elm:ELI_2183"/>
<dbReference type="EMBL" id="CP002273">
    <property type="protein sequence ID" value="ADO37166.1"/>
    <property type="molecule type" value="Genomic_DNA"/>
</dbReference>
<gene>
    <name evidence="1" type="ordered locus">ELI_2183</name>
</gene>
<proteinExistence type="predicted"/>
<dbReference type="Proteomes" id="UP000006873">
    <property type="component" value="Chromosome"/>
</dbReference>
<protein>
    <submittedName>
        <fullName evidence="1">Uncharacterized protein</fullName>
    </submittedName>
</protein>
<dbReference type="AlphaFoldDB" id="E3GNI1"/>
<accession>E3GNI1</accession>
<dbReference type="HOGENOM" id="CLU_3328046_0_0_9"/>
<reference evidence="1 2" key="2">
    <citation type="journal article" date="2011" name="J. Bacteriol.">
        <title>Complete genome sequence of a carbon monoxide-utilizing acetogen, Eubacterium limosum KIST612.</title>
        <authorList>
            <person name="Roh H."/>
            <person name="Ko H.J."/>
            <person name="Kim D."/>
            <person name="Choi D.G."/>
            <person name="Park S."/>
            <person name="Kim S."/>
            <person name="Chang I.S."/>
            <person name="Choi I.G."/>
        </authorList>
    </citation>
    <scope>NUCLEOTIDE SEQUENCE [LARGE SCALE GENOMIC DNA]</scope>
    <source>
        <strain evidence="1 2">KIST612</strain>
    </source>
</reference>